<dbReference type="AlphaFoldDB" id="A0A098MEY5"/>
<accession>A0A098MEY5</accession>
<proteinExistence type="predicted"/>
<organism evidence="1 2">
    <name type="scientific">Paenibacillus wynnii</name>
    <dbReference type="NCBI Taxonomy" id="268407"/>
    <lineage>
        <taxon>Bacteria</taxon>
        <taxon>Bacillati</taxon>
        <taxon>Bacillota</taxon>
        <taxon>Bacilli</taxon>
        <taxon>Bacillales</taxon>
        <taxon>Paenibacillaceae</taxon>
        <taxon>Paenibacillus</taxon>
    </lineage>
</organism>
<comment type="caution">
    <text evidence="1">The sequence shown here is derived from an EMBL/GenBank/DDBJ whole genome shotgun (WGS) entry which is preliminary data.</text>
</comment>
<dbReference type="STRING" id="268407.PWYN_02860"/>
<evidence type="ECO:0000313" key="1">
    <source>
        <dbReference type="EMBL" id="KGE21094.1"/>
    </source>
</evidence>
<evidence type="ECO:0000313" key="2">
    <source>
        <dbReference type="Proteomes" id="UP000029734"/>
    </source>
</evidence>
<protein>
    <submittedName>
        <fullName evidence="1">Uncharacterized protein</fullName>
    </submittedName>
</protein>
<sequence>MNLDLMTVPAKFVPISRSVEKTLLKTIRKAMDKSKQYNFVDESTNISYCVSFNMYQKGALAVSVVDFDLLPNASVLNLLEPIFGEPTKQFSNPWVRDNRAIFYLAVWERVMVAKRF</sequence>
<reference evidence="1 2" key="1">
    <citation type="submission" date="2014-08" db="EMBL/GenBank/DDBJ databases">
        <authorList>
            <person name="den Bakker H.C."/>
        </authorList>
    </citation>
    <scope>NUCLEOTIDE SEQUENCE [LARGE SCALE GENOMIC DNA]</scope>
    <source>
        <strain evidence="1 2">DSM 18334</strain>
    </source>
</reference>
<reference evidence="1 2" key="2">
    <citation type="submission" date="2014-10" db="EMBL/GenBank/DDBJ databases">
        <title>Comparative genomics of the Paenibacillus odorifer group.</title>
        <authorList>
            <person name="Tsai Y.-C."/>
            <person name="Martin N."/>
            <person name="Korlach J."/>
            <person name="Wiedmann M."/>
        </authorList>
    </citation>
    <scope>NUCLEOTIDE SEQUENCE [LARGE SCALE GENOMIC DNA]</scope>
    <source>
        <strain evidence="1 2">DSM 18334</strain>
    </source>
</reference>
<dbReference type="EMBL" id="JQCR01000001">
    <property type="protein sequence ID" value="KGE21094.1"/>
    <property type="molecule type" value="Genomic_DNA"/>
</dbReference>
<dbReference type="Proteomes" id="UP000029734">
    <property type="component" value="Unassembled WGS sequence"/>
</dbReference>
<keyword evidence="2" id="KW-1185">Reference proteome</keyword>
<name>A0A098MEY5_9BACL</name>
<dbReference type="RefSeq" id="WP_036648034.1">
    <property type="nucleotide sequence ID" value="NZ_JQCR01000001.1"/>
</dbReference>
<gene>
    <name evidence="1" type="ORF">PWYN_02860</name>
</gene>